<evidence type="ECO:0000313" key="7">
    <source>
        <dbReference type="Proteomes" id="UP000738431"/>
    </source>
</evidence>
<sequence length="443" mass="48991">MKPRLNILHLHSHDTGRYVQPYGHAVSTPRLQAFAEQGVLFRQAFCAAPTCSPSRAALLTGQSPHVCGMHGLSNPPWSYRLKDVGHLLPHTLKSAGYHAVLGGVQHVTPKEEIGTQGFDEILNHDDMGEDVADLHERAAAFVHRAAQAEERKPWFMTVGFDQTHRDNCQGEPESGGGFSKPDPYDVAALDSRYTLPPAIYPDRPEIRQDMASYREGVRRLDARMGHVIAAVDAAGVADETLIIVTTDHGIAWPGMKCNLTDHGLGVMLMMRGPEGFTGGRVVDAMVTHRDLYPTIMDLAGIAGPDWMEGRSLLPLVRGECERLHDEIYGEQGWHEVAEAARAVRTERFKYIRRLDPVGPKSANCDEGPTKKLVAAWGGFDRGLGDELFFDLYLDPQETCNRINDARYADEIHRLRGKLDDWMKRTNDPFLDGVAVPPPGPGKG</sequence>
<comment type="similarity">
    <text evidence="1">Belongs to the sulfatase family.</text>
</comment>
<dbReference type="SUPFAM" id="SSF53649">
    <property type="entry name" value="Alkaline phosphatase-like"/>
    <property type="match status" value="1"/>
</dbReference>
<organism evidence="6 7">
    <name type="scientific">Actomonas aquatica</name>
    <dbReference type="NCBI Taxonomy" id="2866162"/>
    <lineage>
        <taxon>Bacteria</taxon>
        <taxon>Pseudomonadati</taxon>
        <taxon>Verrucomicrobiota</taxon>
        <taxon>Opitutia</taxon>
        <taxon>Opitutales</taxon>
        <taxon>Opitutaceae</taxon>
        <taxon>Actomonas</taxon>
    </lineage>
</organism>
<evidence type="ECO:0000256" key="1">
    <source>
        <dbReference type="ARBA" id="ARBA00008779"/>
    </source>
</evidence>
<evidence type="ECO:0000256" key="2">
    <source>
        <dbReference type="ARBA" id="ARBA00022723"/>
    </source>
</evidence>
<evidence type="ECO:0000256" key="3">
    <source>
        <dbReference type="ARBA" id="ARBA00022801"/>
    </source>
</evidence>
<dbReference type="InterPro" id="IPR017850">
    <property type="entry name" value="Alkaline_phosphatase_core_sf"/>
</dbReference>
<gene>
    <name evidence="6" type="ORF">K1X11_000665</name>
</gene>
<accession>A0ABZ1C887</accession>
<dbReference type="EMBL" id="CP139781">
    <property type="protein sequence ID" value="WRQ87899.1"/>
    <property type="molecule type" value="Genomic_DNA"/>
</dbReference>
<feature type="domain" description="Sulfatase N-terminal" evidence="5">
    <location>
        <begin position="17"/>
        <end position="301"/>
    </location>
</feature>
<dbReference type="PANTHER" id="PTHR42693">
    <property type="entry name" value="ARYLSULFATASE FAMILY MEMBER"/>
    <property type="match status" value="1"/>
</dbReference>
<reference evidence="6 7" key="1">
    <citation type="submission" date="2023-12" db="EMBL/GenBank/DDBJ databases">
        <title>Description of an unclassified Opitutus bacterium of Verrucomicrobiota.</title>
        <authorList>
            <person name="Zhang D.-F."/>
        </authorList>
    </citation>
    <scope>NUCLEOTIDE SEQUENCE [LARGE SCALE GENOMIC DNA]</scope>
    <source>
        <strain evidence="6 7">WL0086</strain>
    </source>
</reference>
<evidence type="ECO:0000313" key="6">
    <source>
        <dbReference type="EMBL" id="WRQ87899.1"/>
    </source>
</evidence>
<dbReference type="RefSeq" id="WP_221029062.1">
    <property type="nucleotide sequence ID" value="NZ_CP139781.1"/>
</dbReference>
<dbReference type="CDD" id="cd16027">
    <property type="entry name" value="SGSH"/>
    <property type="match status" value="1"/>
</dbReference>
<name>A0ABZ1C887_9BACT</name>
<dbReference type="InterPro" id="IPR050738">
    <property type="entry name" value="Sulfatase"/>
</dbReference>
<evidence type="ECO:0000256" key="4">
    <source>
        <dbReference type="ARBA" id="ARBA00022837"/>
    </source>
</evidence>
<dbReference type="PROSITE" id="PS00523">
    <property type="entry name" value="SULFATASE_1"/>
    <property type="match status" value="1"/>
</dbReference>
<evidence type="ECO:0000259" key="5">
    <source>
        <dbReference type="Pfam" id="PF00884"/>
    </source>
</evidence>
<dbReference type="Pfam" id="PF00884">
    <property type="entry name" value="Sulfatase"/>
    <property type="match status" value="1"/>
</dbReference>
<dbReference type="InterPro" id="IPR024607">
    <property type="entry name" value="Sulfatase_CS"/>
</dbReference>
<dbReference type="PANTHER" id="PTHR42693:SF53">
    <property type="entry name" value="ENDO-4-O-SULFATASE"/>
    <property type="match status" value="1"/>
</dbReference>
<dbReference type="Gene3D" id="3.40.720.10">
    <property type="entry name" value="Alkaline Phosphatase, subunit A"/>
    <property type="match status" value="1"/>
</dbReference>
<keyword evidence="2" id="KW-0479">Metal-binding</keyword>
<protein>
    <submittedName>
        <fullName evidence="6">Sulfatase</fullName>
    </submittedName>
</protein>
<dbReference type="Proteomes" id="UP000738431">
    <property type="component" value="Chromosome"/>
</dbReference>
<keyword evidence="4" id="KW-0106">Calcium</keyword>
<proteinExistence type="inferred from homology"/>
<keyword evidence="7" id="KW-1185">Reference proteome</keyword>
<dbReference type="InterPro" id="IPR000917">
    <property type="entry name" value="Sulfatase_N"/>
</dbReference>
<keyword evidence="3" id="KW-0378">Hydrolase</keyword>